<reference evidence="4" key="1">
    <citation type="submission" date="2025-08" db="UniProtKB">
        <authorList>
            <consortium name="RefSeq"/>
        </authorList>
    </citation>
    <scope>IDENTIFICATION</scope>
    <source>
        <tissue evidence="4">Muscle</tissue>
    </source>
</reference>
<name>A0ABM1T0D8_LIMPO</name>
<organism evidence="3 4">
    <name type="scientific">Limulus polyphemus</name>
    <name type="common">Atlantic horseshoe crab</name>
    <dbReference type="NCBI Taxonomy" id="6850"/>
    <lineage>
        <taxon>Eukaryota</taxon>
        <taxon>Metazoa</taxon>
        <taxon>Ecdysozoa</taxon>
        <taxon>Arthropoda</taxon>
        <taxon>Chelicerata</taxon>
        <taxon>Merostomata</taxon>
        <taxon>Xiphosura</taxon>
        <taxon>Limulidae</taxon>
        <taxon>Limulus</taxon>
    </lineage>
</organism>
<proteinExistence type="predicted"/>
<protein>
    <submittedName>
        <fullName evidence="4">Uncharacterized protein LOC111087336</fullName>
    </submittedName>
</protein>
<evidence type="ECO:0000256" key="2">
    <source>
        <dbReference type="SAM" id="Phobius"/>
    </source>
</evidence>
<feature type="region of interest" description="Disordered" evidence="1">
    <location>
        <begin position="108"/>
        <end position="128"/>
    </location>
</feature>
<keyword evidence="2" id="KW-0812">Transmembrane</keyword>
<feature type="transmembrane region" description="Helical" evidence="2">
    <location>
        <begin position="48"/>
        <end position="70"/>
    </location>
</feature>
<evidence type="ECO:0000256" key="1">
    <source>
        <dbReference type="SAM" id="MobiDB-lite"/>
    </source>
</evidence>
<keyword evidence="3" id="KW-1185">Reference proteome</keyword>
<dbReference type="GeneID" id="111087336"/>
<evidence type="ECO:0000313" key="4">
    <source>
        <dbReference type="RefSeq" id="XP_022249344.1"/>
    </source>
</evidence>
<dbReference type="Proteomes" id="UP000694941">
    <property type="component" value="Unplaced"/>
</dbReference>
<keyword evidence="2" id="KW-0472">Membrane</keyword>
<evidence type="ECO:0000313" key="3">
    <source>
        <dbReference type="Proteomes" id="UP000694941"/>
    </source>
</evidence>
<accession>A0ABM1T0D8</accession>
<sequence>MMSIDSTVNTTMYFTTTTVPEATVFHEDVTRFNLPFPKPTVSLDARPIVIPIVSCVISFPLLAFAIICALKHRAQRHRRREHIRRLKAGVRAVTLEIPGFRERPFFSRESSSDISPKTRNKSEIESEPPSGIIFSKRATKNTQQQVRFLTTSAVLHVPRRTSHNGRLKQGLKAEVTFREEPSFIENSADLSEELREMTYR</sequence>
<gene>
    <name evidence="4" type="primary">LOC111087336</name>
</gene>
<dbReference type="RefSeq" id="XP_022249344.1">
    <property type="nucleotide sequence ID" value="XM_022393636.1"/>
</dbReference>
<keyword evidence="2" id="KW-1133">Transmembrane helix</keyword>